<evidence type="ECO:0000256" key="4">
    <source>
        <dbReference type="ARBA" id="ARBA00022452"/>
    </source>
</evidence>
<dbReference type="InterPro" id="IPR039426">
    <property type="entry name" value="TonB-dep_rcpt-like"/>
</dbReference>
<dbReference type="Gene3D" id="2.170.130.10">
    <property type="entry name" value="TonB-dependent receptor, plug domain"/>
    <property type="match status" value="1"/>
</dbReference>
<feature type="domain" description="TonB-dependent receptor plug" evidence="14">
    <location>
        <begin position="63"/>
        <end position="169"/>
    </location>
</feature>
<name>A0A401JFD1_9PROT</name>
<evidence type="ECO:0000256" key="6">
    <source>
        <dbReference type="ARBA" id="ARBA00023077"/>
    </source>
</evidence>
<evidence type="ECO:0000256" key="11">
    <source>
        <dbReference type="RuleBase" id="RU003357"/>
    </source>
</evidence>
<evidence type="ECO:0000256" key="10">
    <source>
        <dbReference type="PROSITE-ProRule" id="PRU01360"/>
    </source>
</evidence>
<reference evidence="15 16" key="1">
    <citation type="journal article" date="2019" name="Front. Microbiol.">
        <title>Genomes of Neutrophilic Sulfur-Oxidizing Chemolithoautotrophs Representing 9 Proteobacterial Species From 8 Genera.</title>
        <authorList>
            <person name="Watanabe T."/>
            <person name="Kojima H."/>
            <person name="Umezawa K."/>
            <person name="Hori C."/>
            <person name="Takasuka T.E."/>
            <person name="Kato Y."/>
            <person name="Fukui M."/>
        </authorList>
    </citation>
    <scope>NUCLEOTIDE SEQUENCE [LARGE SCALE GENOMIC DNA]</scope>
    <source>
        <strain evidence="15 16">TTN</strain>
    </source>
</reference>
<keyword evidence="4 10" id="KW-1134">Transmembrane beta strand</keyword>
<dbReference type="InterPro" id="IPR036942">
    <property type="entry name" value="Beta-barrel_TonB_sf"/>
</dbReference>
<evidence type="ECO:0000259" key="14">
    <source>
        <dbReference type="Pfam" id="PF07715"/>
    </source>
</evidence>
<keyword evidence="3 10" id="KW-0813">Transport</keyword>
<evidence type="ECO:0000256" key="9">
    <source>
        <dbReference type="ARBA" id="ARBA00023237"/>
    </source>
</evidence>
<proteinExistence type="inferred from homology"/>
<dbReference type="Proteomes" id="UP000286806">
    <property type="component" value="Unassembled WGS sequence"/>
</dbReference>
<keyword evidence="12" id="KW-0732">Signal</keyword>
<evidence type="ECO:0000313" key="15">
    <source>
        <dbReference type="EMBL" id="GBL46347.1"/>
    </source>
</evidence>
<feature type="chain" id="PRO_5019169156" evidence="12">
    <location>
        <begin position="36"/>
        <end position="674"/>
    </location>
</feature>
<evidence type="ECO:0000256" key="8">
    <source>
        <dbReference type="ARBA" id="ARBA00023170"/>
    </source>
</evidence>
<evidence type="ECO:0000256" key="7">
    <source>
        <dbReference type="ARBA" id="ARBA00023136"/>
    </source>
</evidence>
<feature type="domain" description="TonB-dependent receptor-like beta-barrel" evidence="13">
    <location>
        <begin position="194"/>
        <end position="633"/>
    </location>
</feature>
<dbReference type="PROSITE" id="PS52016">
    <property type="entry name" value="TONB_DEPENDENT_REC_3"/>
    <property type="match status" value="1"/>
</dbReference>
<keyword evidence="7 10" id="KW-0472">Membrane</keyword>
<evidence type="ECO:0000259" key="13">
    <source>
        <dbReference type="Pfam" id="PF00593"/>
    </source>
</evidence>
<organism evidence="15 16">
    <name type="scientific">Sulfuriferula multivorans</name>
    <dbReference type="NCBI Taxonomy" id="1559896"/>
    <lineage>
        <taxon>Bacteria</taxon>
        <taxon>Pseudomonadati</taxon>
        <taxon>Pseudomonadota</taxon>
        <taxon>Betaproteobacteria</taxon>
        <taxon>Nitrosomonadales</taxon>
        <taxon>Sulfuricellaceae</taxon>
        <taxon>Sulfuriferula</taxon>
    </lineage>
</organism>
<dbReference type="Pfam" id="PF00593">
    <property type="entry name" value="TonB_dep_Rec_b-barrel"/>
    <property type="match status" value="1"/>
</dbReference>
<dbReference type="GO" id="GO:0044718">
    <property type="term" value="P:siderophore transmembrane transport"/>
    <property type="evidence" value="ECO:0007669"/>
    <property type="project" value="TreeGrafter"/>
</dbReference>
<evidence type="ECO:0000256" key="2">
    <source>
        <dbReference type="ARBA" id="ARBA00009810"/>
    </source>
</evidence>
<evidence type="ECO:0000256" key="3">
    <source>
        <dbReference type="ARBA" id="ARBA00022448"/>
    </source>
</evidence>
<dbReference type="PANTHER" id="PTHR30069:SF27">
    <property type="entry name" value="BLL4766 PROTEIN"/>
    <property type="match status" value="1"/>
</dbReference>
<evidence type="ECO:0000256" key="5">
    <source>
        <dbReference type="ARBA" id="ARBA00022692"/>
    </source>
</evidence>
<comment type="caution">
    <text evidence="15">The sequence shown here is derived from an EMBL/GenBank/DDBJ whole genome shotgun (WGS) entry which is preliminary data.</text>
</comment>
<keyword evidence="16" id="KW-1185">Reference proteome</keyword>
<evidence type="ECO:0000313" key="16">
    <source>
        <dbReference type="Proteomes" id="UP000286806"/>
    </source>
</evidence>
<accession>A0A401JFD1</accession>
<keyword evidence="5 10" id="KW-0812">Transmembrane</keyword>
<keyword evidence="6 11" id="KW-0798">TonB box</keyword>
<sequence length="674" mass="76026">MNNNKKNAKKGGSMQSVFLRLLTGLALAGSSPLWADTEQLPTEADYLTDLPVVLSASRLQQPQQEAPAAVTVIDQEMIRASGFREIPDLLRLVPGFSVSNYAGNIPVVTYHGMSDAYSRRMQVLVDGRSIYNVGFGQVNWRDLPLAIEDIERIEVVRGPNASTYGPNAFLAVINIITKHPSQTQGNTASLTMGDKSVRDGMYRYGGQRGALDYRITVAQKQDERYNTLPDLSRDRLVNVRADYRLNTSDELSTEAGYSEGKWQKGFPNDFSYPAHDQYSVSDFVQMKFRRAPDANSEWSLQFNHSHNRVREAWNVFLGPPALPFLPPPLPPTLNYPVNLDYEAYRDSLEFQMITNLRQDVRLVWGAEARRDQVTSASYLGSNQALGGNLYRLFINGEWHATSHWLLQSGAMLEKQYYGGTTLSPRVAVNYLINPDHAVRASISRGYRSPTPVEEGANFRYTYNGLLLNQVALNNGGLDSEQVLSREIGYVGDFHKLRLTVDARVFHDSYSRLIGQVKQYFPAGTEVLDPYNGYTSNRNLYGATLTGAEFQLRWRPLEGSLIVLNQAWTKARSADEDTRYSVPRHQTSLLISQEFIGGYQASMGYYQEAAMTWLGEGDPVHRYERVDARLAKRWRDGAHEAELALVGQSLNGPYSEFRPEMRFERRAFVTLTLGW</sequence>
<comment type="similarity">
    <text evidence="2 10 11">Belongs to the TonB-dependent receptor family.</text>
</comment>
<dbReference type="Pfam" id="PF07715">
    <property type="entry name" value="Plug"/>
    <property type="match status" value="1"/>
</dbReference>
<keyword evidence="9 10" id="KW-0998">Cell outer membrane</keyword>
<keyword evidence="8 15" id="KW-0675">Receptor</keyword>
<dbReference type="PANTHER" id="PTHR30069">
    <property type="entry name" value="TONB-DEPENDENT OUTER MEMBRANE RECEPTOR"/>
    <property type="match status" value="1"/>
</dbReference>
<dbReference type="SUPFAM" id="SSF56935">
    <property type="entry name" value="Porins"/>
    <property type="match status" value="1"/>
</dbReference>
<evidence type="ECO:0000256" key="1">
    <source>
        <dbReference type="ARBA" id="ARBA00004571"/>
    </source>
</evidence>
<protein>
    <submittedName>
        <fullName evidence="15">Outer membrane receptor protein</fullName>
    </submittedName>
</protein>
<evidence type="ECO:0000256" key="12">
    <source>
        <dbReference type="SAM" id="SignalP"/>
    </source>
</evidence>
<dbReference type="InterPro" id="IPR000531">
    <property type="entry name" value="Beta-barrel_TonB"/>
</dbReference>
<dbReference type="Gene3D" id="2.40.170.20">
    <property type="entry name" value="TonB-dependent receptor, beta-barrel domain"/>
    <property type="match status" value="1"/>
</dbReference>
<dbReference type="EMBL" id="BGOW01000017">
    <property type="protein sequence ID" value="GBL46347.1"/>
    <property type="molecule type" value="Genomic_DNA"/>
</dbReference>
<dbReference type="GO" id="GO:0015344">
    <property type="term" value="F:siderophore uptake transmembrane transporter activity"/>
    <property type="evidence" value="ECO:0007669"/>
    <property type="project" value="TreeGrafter"/>
</dbReference>
<dbReference type="AlphaFoldDB" id="A0A401JFD1"/>
<comment type="subcellular location">
    <subcellularLocation>
        <location evidence="1 10">Cell outer membrane</location>
        <topology evidence="1 10">Multi-pass membrane protein</topology>
    </subcellularLocation>
</comment>
<dbReference type="InterPro" id="IPR037066">
    <property type="entry name" value="Plug_dom_sf"/>
</dbReference>
<dbReference type="InterPro" id="IPR012910">
    <property type="entry name" value="Plug_dom"/>
</dbReference>
<feature type="signal peptide" evidence="12">
    <location>
        <begin position="1"/>
        <end position="35"/>
    </location>
</feature>
<dbReference type="GO" id="GO:0009279">
    <property type="term" value="C:cell outer membrane"/>
    <property type="evidence" value="ECO:0007669"/>
    <property type="project" value="UniProtKB-SubCell"/>
</dbReference>
<gene>
    <name evidence="15" type="ORF">SFMTTN_2160</name>
</gene>